<keyword evidence="3" id="KW-1185">Reference proteome</keyword>
<feature type="transmembrane region" description="Helical" evidence="1">
    <location>
        <begin position="68"/>
        <end position="90"/>
    </location>
</feature>
<dbReference type="AlphaFoldDB" id="A0A4R2JV63"/>
<dbReference type="EMBL" id="SLWS01000005">
    <property type="protein sequence ID" value="TCO58035.1"/>
    <property type="molecule type" value="Genomic_DNA"/>
</dbReference>
<gene>
    <name evidence="2" type="ORF">EV192_10597</name>
</gene>
<keyword evidence="1" id="KW-0812">Transmembrane</keyword>
<dbReference type="Proteomes" id="UP000295680">
    <property type="component" value="Unassembled WGS sequence"/>
</dbReference>
<evidence type="ECO:0000256" key="1">
    <source>
        <dbReference type="SAM" id="Phobius"/>
    </source>
</evidence>
<evidence type="ECO:0000313" key="2">
    <source>
        <dbReference type="EMBL" id="TCO58035.1"/>
    </source>
</evidence>
<proteinExistence type="predicted"/>
<keyword evidence="1" id="KW-0472">Membrane</keyword>
<comment type="caution">
    <text evidence="2">The sequence shown here is derived from an EMBL/GenBank/DDBJ whole genome shotgun (WGS) entry which is preliminary data.</text>
</comment>
<dbReference type="RefSeq" id="WP_132118486.1">
    <property type="nucleotide sequence ID" value="NZ_SLWS01000005.1"/>
</dbReference>
<evidence type="ECO:0000313" key="3">
    <source>
        <dbReference type="Proteomes" id="UP000295680"/>
    </source>
</evidence>
<protein>
    <recommendedName>
        <fullName evidence="4">CU044_5270 family protein</fullName>
    </recommendedName>
</protein>
<keyword evidence="1" id="KW-1133">Transmembrane helix</keyword>
<reference evidence="2 3" key="1">
    <citation type="submission" date="2019-03" db="EMBL/GenBank/DDBJ databases">
        <title>Genomic Encyclopedia of Type Strains, Phase IV (KMG-IV): sequencing the most valuable type-strain genomes for metagenomic binning, comparative biology and taxonomic classification.</title>
        <authorList>
            <person name="Goeker M."/>
        </authorList>
    </citation>
    <scope>NUCLEOTIDE SEQUENCE [LARGE SCALE GENOMIC DNA]</scope>
    <source>
        <strain evidence="2 3">DSM 45934</strain>
    </source>
</reference>
<evidence type="ECO:0008006" key="4">
    <source>
        <dbReference type="Google" id="ProtNLM"/>
    </source>
</evidence>
<accession>A0A4R2JV63</accession>
<dbReference type="OrthoDB" id="3387554at2"/>
<sequence length="356" mass="38943">MTDDDLDQLLADFRDDVPPMTDTAFLLGKVRMQARSEKVAEKPVRDLHLPVRFEYTDSDLRRSPPRRLVPWLTAAAAAAVVAGVIVVSGIRLGTSVPAEQPGDLLSWLARHTGDPVQAPGQYLLMSRHEWNVPYRAPGTHGGVVMNGGIVTMDDHNEGYWNEWVPADRTGVWQLSRDVRVSAPDPPLPGDPPVPTMVTGLSQQEGVFQAPGGSYLSTVGEWHIPNESFMASLSRDPQELDRWMSVNRPHDTYDDQSAKLEVARSLLVRPVPADLRRTLYQVLSTLRVTVNEHAATRDGRPAVSISRGNPAVEQVQTLLIDPTNGELIGTRTEFPGGQVISETTVTWSVVGGLGATS</sequence>
<name>A0A4R2JV63_9PSEU</name>
<organism evidence="2 3">
    <name type="scientific">Actinocrispum wychmicini</name>
    <dbReference type="NCBI Taxonomy" id="1213861"/>
    <lineage>
        <taxon>Bacteria</taxon>
        <taxon>Bacillati</taxon>
        <taxon>Actinomycetota</taxon>
        <taxon>Actinomycetes</taxon>
        <taxon>Pseudonocardiales</taxon>
        <taxon>Pseudonocardiaceae</taxon>
        <taxon>Actinocrispum</taxon>
    </lineage>
</organism>